<proteinExistence type="inferred from homology"/>
<evidence type="ECO:0000256" key="8">
    <source>
        <dbReference type="RuleBase" id="RU366046"/>
    </source>
</evidence>
<sequence length="349" mass="38668">MRILVTGGAGYIGSHTCIELIEAGHEIIVADNFSNSSPESLKRVSELTGKIFPVIELDFRNRNEIEALFKQFDIQGVIHFAALKAVGESVTHSLLYYQNNLISLLNLLDVMDDYQVRNIVFSSSATVYGAEGTSPLKETDQTGAVNPYGSTKLMAERIIKDLATSSERWRAVILRYFNPVGAHESGRIGEDPNGIPNNLMPYISQVATGKRAVLSVFGSDYPTRDGTGIRDYIHVTDLATGHVKALDYMLKNKGAHAFNLGTGKGFSVLEMVAAFEKASGRKVPYRFTDRRAGDIAVCYADPTKAEKELGWKTVKTIDDMCRDTWRWQRHNPDGYQQPAEVHKTERSGA</sequence>
<protein>
    <recommendedName>
        <fullName evidence="5 8">UDP-glucose 4-epimerase</fullName>
        <ecNumber evidence="4 8">5.1.3.2</ecNumber>
    </recommendedName>
</protein>
<dbReference type="PANTHER" id="PTHR43725:SF47">
    <property type="entry name" value="UDP-GLUCOSE 4-EPIMERASE"/>
    <property type="match status" value="1"/>
</dbReference>
<dbReference type="NCBIfam" id="TIGR01179">
    <property type="entry name" value="galE"/>
    <property type="match status" value="1"/>
</dbReference>
<organism evidence="11 12">
    <name type="scientific">Jeotgalibacillus malaysiensis</name>
    <dbReference type="NCBI Taxonomy" id="1508404"/>
    <lineage>
        <taxon>Bacteria</taxon>
        <taxon>Bacillati</taxon>
        <taxon>Bacillota</taxon>
        <taxon>Bacilli</taxon>
        <taxon>Bacillales</taxon>
        <taxon>Caryophanaceae</taxon>
        <taxon>Jeotgalibacillus</taxon>
    </lineage>
</organism>
<dbReference type="GO" id="GO:0005829">
    <property type="term" value="C:cytosol"/>
    <property type="evidence" value="ECO:0007669"/>
    <property type="project" value="TreeGrafter"/>
</dbReference>
<accession>A0A0B5AVT2</accession>
<keyword evidence="12" id="KW-1185">Reference proteome</keyword>
<dbReference type="OrthoDB" id="9771073at2"/>
<keyword evidence="7 8" id="KW-0413">Isomerase</keyword>
<dbReference type="Gene3D" id="3.40.50.720">
    <property type="entry name" value="NAD(P)-binding Rossmann-like Domain"/>
    <property type="match status" value="1"/>
</dbReference>
<comment type="subunit">
    <text evidence="8">Homodimer.</text>
</comment>
<dbReference type="STRING" id="1508404.JMA_33960"/>
<dbReference type="EC" id="5.1.3.2" evidence="4 8"/>
<keyword evidence="6 8" id="KW-0520">NAD</keyword>
<dbReference type="GO" id="GO:0003978">
    <property type="term" value="F:UDP-glucose 4-epimerase activity"/>
    <property type="evidence" value="ECO:0007669"/>
    <property type="project" value="UniProtKB-UniRule"/>
</dbReference>
<evidence type="ECO:0000256" key="4">
    <source>
        <dbReference type="ARBA" id="ARBA00013189"/>
    </source>
</evidence>
<evidence type="ECO:0000313" key="11">
    <source>
        <dbReference type="EMBL" id="AJD92713.1"/>
    </source>
</evidence>
<name>A0A0B5AVT2_9BACL</name>
<evidence type="ECO:0000256" key="1">
    <source>
        <dbReference type="ARBA" id="ARBA00000083"/>
    </source>
</evidence>
<dbReference type="InterPro" id="IPR016040">
    <property type="entry name" value="NAD(P)-bd_dom"/>
</dbReference>
<evidence type="ECO:0000256" key="5">
    <source>
        <dbReference type="ARBA" id="ARBA00018569"/>
    </source>
</evidence>
<keyword evidence="8" id="KW-0119">Carbohydrate metabolism</keyword>
<dbReference type="KEGG" id="jeo:JMA_33960"/>
<dbReference type="BioCyc" id="JESP1508404:G14D9-12677-MONOMER"/>
<evidence type="ECO:0000256" key="2">
    <source>
        <dbReference type="ARBA" id="ARBA00001911"/>
    </source>
</evidence>
<reference evidence="11 12" key="1">
    <citation type="submission" date="2014-08" db="EMBL/GenBank/DDBJ databases">
        <title>Complete genome of a marine bacteria Jeotgalibacillus malaysiensis.</title>
        <authorList>
            <person name="Yaakop A.S."/>
            <person name="Chan K.-G."/>
            <person name="Goh K.M."/>
        </authorList>
    </citation>
    <scope>NUCLEOTIDE SEQUENCE [LARGE SCALE GENOMIC DNA]</scope>
    <source>
        <strain evidence="11 12">D5</strain>
    </source>
</reference>
<dbReference type="InterPro" id="IPR036291">
    <property type="entry name" value="NAD(P)-bd_dom_sf"/>
</dbReference>
<dbReference type="AlphaFoldDB" id="A0A0B5AVT2"/>
<comment type="catalytic activity">
    <reaction evidence="1 8">
        <text>UDP-alpha-D-glucose = UDP-alpha-D-galactose</text>
        <dbReference type="Rhea" id="RHEA:22168"/>
        <dbReference type="ChEBI" id="CHEBI:58885"/>
        <dbReference type="ChEBI" id="CHEBI:66914"/>
        <dbReference type="EC" id="5.1.3.2"/>
    </reaction>
</comment>
<evidence type="ECO:0000259" key="10">
    <source>
        <dbReference type="Pfam" id="PF16363"/>
    </source>
</evidence>
<dbReference type="HOGENOM" id="CLU_007383_1_10_9"/>
<dbReference type="Proteomes" id="UP000031449">
    <property type="component" value="Chromosome"/>
</dbReference>
<dbReference type="NCBIfam" id="NF007956">
    <property type="entry name" value="PRK10675.1"/>
    <property type="match status" value="1"/>
</dbReference>
<evidence type="ECO:0000256" key="9">
    <source>
        <dbReference type="SAM" id="MobiDB-lite"/>
    </source>
</evidence>
<dbReference type="SUPFAM" id="SSF51735">
    <property type="entry name" value="NAD(P)-binding Rossmann-fold domains"/>
    <property type="match status" value="1"/>
</dbReference>
<comment type="cofactor">
    <cofactor evidence="2 8">
        <name>NAD(+)</name>
        <dbReference type="ChEBI" id="CHEBI:57540"/>
    </cofactor>
</comment>
<dbReference type="InterPro" id="IPR005886">
    <property type="entry name" value="UDP_G4E"/>
</dbReference>
<gene>
    <name evidence="11" type="ORF">JMA_33960</name>
</gene>
<dbReference type="EMBL" id="CP009416">
    <property type="protein sequence ID" value="AJD92713.1"/>
    <property type="molecule type" value="Genomic_DNA"/>
</dbReference>
<dbReference type="CDD" id="cd05247">
    <property type="entry name" value="UDP_G4E_1_SDR_e"/>
    <property type="match status" value="1"/>
</dbReference>
<dbReference type="Pfam" id="PF16363">
    <property type="entry name" value="GDP_Man_Dehyd"/>
    <property type="match status" value="1"/>
</dbReference>
<dbReference type="UniPathway" id="UPA00214"/>
<evidence type="ECO:0000256" key="3">
    <source>
        <dbReference type="ARBA" id="ARBA00007637"/>
    </source>
</evidence>
<evidence type="ECO:0000313" key="12">
    <source>
        <dbReference type="Proteomes" id="UP000031449"/>
    </source>
</evidence>
<dbReference type="Gene3D" id="3.90.25.10">
    <property type="entry name" value="UDP-galactose 4-epimerase, domain 1"/>
    <property type="match status" value="1"/>
</dbReference>
<comment type="similarity">
    <text evidence="3 8">Belongs to the NAD(P)-dependent epimerase/dehydratase family.</text>
</comment>
<dbReference type="PANTHER" id="PTHR43725">
    <property type="entry name" value="UDP-GLUCOSE 4-EPIMERASE"/>
    <property type="match status" value="1"/>
</dbReference>
<feature type="region of interest" description="Disordered" evidence="9">
    <location>
        <begin position="329"/>
        <end position="349"/>
    </location>
</feature>
<dbReference type="PRINTS" id="PR01713">
    <property type="entry name" value="NUCEPIMERASE"/>
</dbReference>
<dbReference type="GO" id="GO:0006012">
    <property type="term" value="P:galactose metabolic process"/>
    <property type="evidence" value="ECO:0007669"/>
    <property type="project" value="UniProtKB-UniPathway"/>
</dbReference>
<feature type="domain" description="NAD(P)-binding" evidence="10">
    <location>
        <begin position="4"/>
        <end position="324"/>
    </location>
</feature>
<evidence type="ECO:0000256" key="7">
    <source>
        <dbReference type="ARBA" id="ARBA00023235"/>
    </source>
</evidence>
<comment type="pathway">
    <text evidence="8">Carbohydrate metabolism; galactose metabolism.</text>
</comment>
<feature type="compositionally biased region" description="Basic and acidic residues" evidence="9">
    <location>
        <begin position="340"/>
        <end position="349"/>
    </location>
</feature>
<evidence type="ECO:0000256" key="6">
    <source>
        <dbReference type="ARBA" id="ARBA00023027"/>
    </source>
</evidence>